<sequence>MPPTTSSCLAGSNKTDNACSQHGVELPIAAAAAGARLVAAVRRVNTEVLDSAVGGGVAAAGGVNSTAALQQAQEGLSAAQDELAAAVTALRRRVEEGSGAQLPLPKPGGATPVAAIAHGGQDGQERGEMTRGDGGDMQGGNSNSGDAAAVLEVLRAFIDKRLLGRGNGGASGGAASSCSSGESDDRSSVTAPGCVTDLNLAAVVVAAAAALEQMQQASEDCPQQRWLLLRQTGADANSLAITGASSGASDAGVSSEAVGGSGAAGAPPPAQVSGYRLVLSPLQPGSPEAPASAVAPLRPHTAQRPSATPRQCMAFVPRVEHRAVLGHMEVVRAHVCSFQPRFRVHVPELSPAPAGEAGAGAAAGAQGGNGRESGVCFVVCGGHVGHFKGYEHMVEPLE</sequence>
<evidence type="ECO:0000256" key="1">
    <source>
        <dbReference type="SAM" id="MobiDB-lite"/>
    </source>
</evidence>
<organism evidence="2 3">
    <name type="scientific">Chlamydomonas incerta</name>
    <dbReference type="NCBI Taxonomy" id="51695"/>
    <lineage>
        <taxon>Eukaryota</taxon>
        <taxon>Viridiplantae</taxon>
        <taxon>Chlorophyta</taxon>
        <taxon>core chlorophytes</taxon>
        <taxon>Chlorophyceae</taxon>
        <taxon>CS clade</taxon>
        <taxon>Chlamydomonadales</taxon>
        <taxon>Chlamydomonadaceae</taxon>
        <taxon>Chlamydomonas</taxon>
    </lineage>
</organism>
<accession>A0A835T2Y5</accession>
<protein>
    <submittedName>
        <fullName evidence="2">Uncharacterized protein</fullName>
    </submittedName>
</protein>
<feature type="compositionally biased region" description="Low complexity" evidence="1">
    <location>
        <begin position="245"/>
        <end position="258"/>
    </location>
</feature>
<dbReference type="EMBL" id="JAEHOC010000010">
    <property type="protein sequence ID" value="KAG2437992.1"/>
    <property type="molecule type" value="Genomic_DNA"/>
</dbReference>
<feature type="region of interest" description="Disordered" evidence="1">
    <location>
        <begin position="117"/>
        <end position="144"/>
    </location>
</feature>
<dbReference type="OrthoDB" id="10650261at2759"/>
<feature type="region of interest" description="Disordered" evidence="1">
    <location>
        <begin position="167"/>
        <end position="189"/>
    </location>
</feature>
<comment type="caution">
    <text evidence="2">The sequence shown here is derived from an EMBL/GenBank/DDBJ whole genome shotgun (WGS) entry which is preliminary data.</text>
</comment>
<feature type="compositionally biased region" description="Basic and acidic residues" evidence="1">
    <location>
        <begin position="123"/>
        <end position="134"/>
    </location>
</feature>
<evidence type="ECO:0000313" key="3">
    <source>
        <dbReference type="Proteomes" id="UP000650467"/>
    </source>
</evidence>
<gene>
    <name evidence="2" type="ORF">HXX76_005606</name>
</gene>
<feature type="region of interest" description="Disordered" evidence="1">
    <location>
        <begin position="286"/>
        <end position="308"/>
    </location>
</feature>
<dbReference type="AlphaFoldDB" id="A0A835T2Y5"/>
<name>A0A835T2Y5_CHLIN</name>
<dbReference type="Proteomes" id="UP000650467">
    <property type="component" value="Unassembled WGS sequence"/>
</dbReference>
<evidence type="ECO:0000313" key="2">
    <source>
        <dbReference type="EMBL" id="KAG2437992.1"/>
    </source>
</evidence>
<keyword evidence="3" id="KW-1185">Reference proteome</keyword>
<feature type="region of interest" description="Disordered" evidence="1">
    <location>
        <begin position="245"/>
        <end position="266"/>
    </location>
</feature>
<proteinExistence type="predicted"/>
<reference evidence="2" key="1">
    <citation type="journal article" date="2020" name="bioRxiv">
        <title>Comparative genomics of Chlamydomonas.</title>
        <authorList>
            <person name="Craig R.J."/>
            <person name="Hasan A.R."/>
            <person name="Ness R.W."/>
            <person name="Keightley P.D."/>
        </authorList>
    </citation>
    <scope>NUCLEOTIDE SEQUENCE</scope>
    <source>
        <strain evidence="2">SAG 7.73</strain>
    </source>
</reference>